<keyword evidence="2" id="KW-0963">Cytoplasm</keyword>
<evidence type="ECO:0000256" key="5">
    <source>
        <dbReference type="ARBA" id="ARBA00093797"/>
    </source>
</evidence>
<evidence type="ECO:0000256" key="4">
    <source>
        <dbReference type="ARBA" id="ARBA00023186"/>
    </source>
</evidence>
<dbReference type="Proteomes" id="UP000077787">
    <property type="component" value="Chromosome"/>
</dbReference>
<accession>A0A172WW72</accession>
<keyword evidence="6" id="KW-0969">Cilium</keyword>
<comment type="subcellular location">
    <subcellularLocation>
        <location evidence="1">Cytoplasm</location>
        <location evidence="1">Cytosol</location>
    </subcellularLocation>
</comment>
<name>A0A172WW72_STUST</name>
<keyword evidence="4" id="KW-0143">Chaperone</keyword>
<evidence type="ECO:0000313" key="6">
    <source>
        <dbReference type="EMBL" id="ANF27751.1"/>
    </source>
</evidence>
<dbReference type="GO" id="GO:0044781">
    <property type="term" value="P:bacterial-type flagellum organization"/>
    <property type="evidence" value="ECO:0007669"/>
    <property type="project" value="UniProtKB-KW"/>
</dbReference>
<gene>
    <name evidence="6" type="ORF">PS273GM_22775</name>
</gene>
<dbReference type="Pfam" id="PF05400">
    <property type="entry name" value="FliT"/>
    <property type="match status" value="1"/>
</dbReference>
<dbReference type="EMBL" id="CP015641">
    <property type="protein sequence ID" value="ANF27751.1"/>
    <property type="molecule type" value="Genomic_DNA"/>
</dbReference>
<keyword evidence="6" id="KW-0966">Cell projection</keyword>
<dbReference type="OrthoDB" id="7013020at2"/>
<keyword evidence="6" id="KW-0282">Flagellum</keyword>
<evidence type="ECO:0000256" key="1">
    <source>
        <dbReference type="ARBA" id="ARBA00004514"/>
    </source>
</evidence>
<dbReference type="AlphaFoldDB" id="A0A172WW72"/>
<proteinExistence type="predicted"/>
<organism evidence="6 7">
    <name type="scientific">Stutzerimonas stutzeri</name>
    <name type="common">Pseudomonas stutzeri</name>
    <dbReference type="NCBI Taxonomy" id="316"/>
    <lineage>
        <taxon>Bacteria</taxon>
        <taxon>Pseudomonadati</taxon>
        <taxon>Pseudomonadota</taxon>
        <taxon>Gammaproteobacteria</taxon>
        <taxon>Pseudomonadales</taxon>
        <taxon>Pseudomonadaceae</taxon>
        <taxon>Stutzerimonas</taxon>
    </lineage>
</organism>
<keyword evidence="3" id="KW-1005">Bacterial flagellum biogenesis</keyword>
<dbReference type="InterPro" id="IPR008622">
    <property type="entry name" value="FliT"/>
</dbReference>
<sequence length="98" mass="11188">MSAAVKRLEETGNALRDAMAQQDWTAISVLDLQCRQVVEAAMVEPREDDSAIRQRLQELVYLYRELVTTCQSEKQRVADELIQLNQSQQGANIYKLFG</sequence>
<dbReference type="eggNOG" id="ENOG50320Y0">
    <property type="taxonomic scope" value="Bacteria"/>
</dbReference>
<evidence type="ECO:0000256" key="2">
    <source>
        <dbReference type="ARBA" id="ARBA00022490"/>
    </source>
</evidence>
<dbReference type="RefSeq" id="WP_045425823.1">
    <property type="nucleotide sequence ID" value="NZ_CP015641.1"/>
</dbReference>
<protein>
    <recommendedName>
        <fullName evidence="5">Flagellar protein FliT</fullName>
    </recommendedName>
</protein>
<reference evidence="6 7" key="1">
    <citation type="submission" date="2016-05" db="EMBL/GenBank/DDBJ databases">
        <title>Genome sequence of Pseudomonas stutzeri 273 and identification of the exopolysaccharide biosynthesis locus.</title>
        <authorList>
            <person name="Wu S."/>
            <person name="Sun C."/>
        </authorList>
    </citation>
    <scope>NUCLEOTIDE SEQUENCE [LARGE SCALE GENOMIC DNA]</scope>
    <source>
        <strain evidence="6 7">273</strain>
    </source>
</reference>
<evidence type="ECO:0000313" key="7">
    <source>
        <dbReference type="Proteomes" id="UP000077787"/>
    </source>
</evidence>
<evidence type="ECO:0000256" key="3">
    <source>
        <dbReference type="ARBA" id="ARBA00022795"/>
    </source>
</evidence>